<proteinExistence type="predicted"/>
<reference evidence="3 4" key="1">
    <citation type="submission" date="2014-06" db="EMBL/GenBank/DDBJ databases">
        <authorList>
            <person name="Swart Estienne"/>
        </authorList>
    </citation>
    <scope>NUCLEOTIDE SEQUENCE [LARGE SCALE GENOMIC DNA]</scope>
    <source>
        <strain evidence="3 4">130c</strain>
    </source>
</reference>
<feature type="compositionally biased region" description="Polar residues" evidence="1">
    <location>
        <begin position="221"/>
        <end position="231"/>
    </location>
</feature>
<organism evidence="3 4">
    <name type="scientific">Stylonychia lemnae</name>
    <name type="common">Ciliate</name>
    <dbReference type="NCBI Taxonomy" id="5949"/>
    <lineage>
        <taxon>Eukaryota</taxon>
        <taxon>Sar</taxon>
        <taxon>Alveolata</taxon>
        <taxon>Ciliophora</taxon>
        <taxon>Intramacronucleata</taxon>
        <taxon>Spirotrichea</taxon>
        <taxon>Stichotrichia</taxon>
        <taxon>Sporadotrichida</taxon>
        <taxon>Oxytrichidae</taxon>
        <taxon>Stylonychinae</taxon>
        <taxon>Stylonychia</taxon>
    </lineage>
</organism>
<evidence type="ECO:0000313" key="4">
    <source>
        <dbReference type="Proteomes" id="UP000039865"/>
    </source>
</evidence>
<keyword evidence="4" id="KW-1185">Reference proteome</keyword>
<evidence type="ECO:0000313" key="3">
    <source>
        <dbReference type="EMBL" id="CDW78061.1"/>
    </source>
</evidence>
<dbReference type="Proteomes" id="UP000039865">
    <property type="component" value="Unassembled WGS sequence"/>
</dbReference>
<dbReference type="Pfam" id="PF16978">
    <property type="entry name" value="CRIM"/>
    <property type="match status" value="1"/>
</dbReference>
<protein>
    <recommendedName>
        <fullName evidence="2">CRIM domain-containing protein</fullName>
    </recommendedName>
</protein>
<dbReference type="InParanoid" id="A0A078A865"/>
<name>A0A078A865_STYLE</name>
<dbReference type="AlphaFoldDB" id="A0A078A865"/>
<feature type="region of interest" description="Disordered" evidence="1">
    <location>
        <begin position="221"/>
        <end position="245"/>
    </location>
</feature>
<feature type="domain" description="CRIM" evidence="2">
    <location>
        <begin position="95"/>
        <end position="177"/>
    </location>
</feature>
<gene>
    <name evidence="3" type="primary">Contig12894.g13754</name>
    <name evidence="3" type="ORF">STYLEM_7031</name>
</gene>
<sequence length="258" mass="29925">MLHFPSPSNNDNRLEDQSQITQSRYQPNLRGQASMVDNFITIRVFLKVIKDSNNEHLKKLFQHTNSNNNPQTQHLNQTESLTDHPVNYNGEDQVYIDIEIQQHLNCADLIIRAIDWFNEHLKERQAQHILEDRNLDYYFLYMAKKTGKPNDDFPNIEKSQIVSKINYHRFALCAEQAAIISSPISMTTSYNNQNLKDPKKQSIILGQTNANQDQNISNNIYQQSGELPPSSNHDDNGRKQSHPIQNENRSCQQCCLIF</sequence>
<evidence type="ECO:0000259" key="2">
    <source>
        <dbReference type="Pfam" id="PF16978"/>
    </source>
</evidence>
<accession>A0A078A865</accession>
<dbReference type="InterPro" id="IPR031567">
    <property type="entry name" value="CRIM_dom"/>
</dbReference>
<dbReference type="EMBL" id="CCKQ01006745">
    <property type="protein sequence ID" value="CDW78061.1"/>
    <property type="molecule type" value="Genomic_DNA"/>
</dbReference>
<evidence type="ECO:0000256" key="1">
    <source>
        <dbReference type="SAM" id="MobiDB-lite"/>
    </source>
</evidence>